<name>A0A1Z5RJJ9_SORBI</name>
<dbReference type="OMA" id="RNGCTIR"/>
<dbReference type="AlphaFoldDB" id="A0A1Z5RJJ9"/>
<dbReference type="PANTHER" id="PTHR21712">
    <property type="entry name" value="PRE-RRNA-PROCESSING PROTEIN FHL1"/>
    <property type="match status" value="1"/>
</dbReference>
<dbReference type="ExpressionAtlas" id="A0A1Z5RJJ9">
    <property type="expression patterns" value="baseline"/>
</dbReference>
<reference evidence="4" key="2">
    <citation type="journal article" date="2018" name="Plant J.">
        <title>The Sorghum bicolor reference genome: improved assembly, gene annotations, a transcriptome atlas, and signatures of genome organization.</title>
        <authorList>
            <person name="McCormick R.F."/>
            <person name="Truong S.K."/>
            <person name="Sreedasyam A."/>
            <person name="Jenkins J."/>
            <person name="Shu S."/>
            <person name="Sims D."/>
            <person name="Kennedy M."/>
            <person name="Amirebrahimi M."/>
            <person name="Weers B.D."/>
            <person name="McKinley B."/>
            <person name="Mattison A."/>
            <person name="Morishige D.T."/>
            <person name="Grimwood J."/>
            <person name="Schmutz J."/>
            <person name="Mullet J.E."/>
        </authorList>
    </citation>
    <scope>NUCLEOTIDE SEQUENCE [LARGE SCALE GENOMIC DNA]</scope>
    <source>
        <strain evidence="4">cv. BTx623</strain>
    </source>
</reference>
<dbReference type="CDD" id="cd22701">
    <property type="entry name" value="FHA_FKH1-like"/>
    <property type="match status" value="1"/>
</dbReference>
<protein>
    <recommendedName>
        <fullName evidence="2">FHA domain-containing protein</fullName>
    </recommendedName>
</protein>
<evidence type="ECO:0000313" key="4">
    <source>
        <dbReference type="Proteomes" id="UP000000768"/>
    </source>
</evidence>
<dbReference type="Proteomes" id="UP000000768">
    <property type="component" value="Chromosome 5"/>
</dbReference>
<dbReference type="EMBL" id="CM000764">
    <property type="protein sequence ID" value="OQU83914.1"/>
    <property type="molecule type" value="Genomic_DNA"/>
</dbReference>
<feature type="compositionally biased region" description="Polar residues" evidence="1">
    <location>
        <begin position="1"/>
        <end position="16"/>
    </location>
</feature>
<dbReference type="GO" id="GO:0060962">
    <property type="term" value="P:regulation of ribosomal protein gene transcription by RNA polymerase II"/>
    <property type="evidence" value="ECO:0007669"/>
    <property type="project" value="InterPro"/>
</dbReference>
<proteinExistence type="predicted"/>
<dbReference type="InParanoid" id="A0A1Z5RJJ9"/>
<feature type="region of interest" description="Disordered" evidence="1">
    <location>
        <begin position="1"/>
        <end position="23"/>
    </location>
</feature>
<dbReference type="InterPro" id="IPR008984">
    <property type="entry name" value="SMAD_FHA_dom_sf"/>
</dbReference>
<keyword evidence="4" id="KW-1185">Reference proteome</keyword>
<reference evidence="3 4" key="1">
    <citation type="journal article" date="2009" name="Nature">
        <title>The Sorghum bicolor genome and the diversification of grasses.</title>
        <authorList>
            <person name="Paterson A.H."/>
            <person name="Bowers J.E."/>
            <person name="Bruggmann R."/>
            <person name="Dubchak I."/>
            <person name="Grimwood J."/>
            <person name="Gundlach H."/>
            <person name="Haberer G."/>
            <person name="Hellsten U."/>
            <person name="Mitros T."/>
            <person name="Poliakov A."/>
            <person name="Schmutz J."/>
            <person name="Spannagl M."/>
            <person name="Tang H."/>
            <person name="Wang X."/>
            <person name="Wicker T."/>
            <person name="Bharti A.K."/>
            <person name="Chapman J."/>
            <person name="Feltus F.A."/>
            <person name="Gowik U."/>
            <person name="Grigoriev I.V."/>
            <person name="Lyons E."/>
            <person name="Maher C.A."/>
            <person name="Martis M."/>
            <person name="Narechania A."/>
            <person name="Otillar R.P."/>
            <person name="Penning B.W."/>
            <person name="Salamov A.A."/>
            <person name="Wang Y."/>
            <person name="Zhang L."/>
            <person name="Carpita N.C."/>
            <person name="Freeling M."/>
            <person name="Gingle A.R."/>
            <person name="Hash C.T."/>
            <person name="Keller B."/>
            <person name="Klein P."/>
            <person name="Kresovich S."/>
            <person name="McCann M.C."/>
            <person name="Ming R."/>
            <person name="Peterson D.G."/>
            <person name="Mehboob-ur-Rahman"/>
            <person name="Ware D."/>
            <person name="Westhoff P."/>
            <person name="Mayer K.F."/>
            <person name="Messing J."/>
            <person name="Rokhsar D.S."/>
        </authorList>
    </citation>
    <scope>NUCLEOTIDE SEQUENCE [LARGE SCALE GENOMIC DNA]</scope>
    <source>
        <strain evidence="4">cv. BTx623</strain>
    </source>
</reference>
<evidence type="ECO:0000256" key="1">
    <source>
        <dbReference type="SAM" id="MobiDB-lite"/>
    </source>
</evidence>
<dbReference type="PANTHER" id="PTHR21712:SF36">
    <property type="entry name" value="FHA DOMAIN-CONTAINING PROTEIN"/>
    <property type="match status" value="1"/>
</dbReference>
<dbReference type="Pfam" id="PF00498">
    <property type="entry name" value="FHA"/>
    <property type="match status" value="1"/>
</dbReference>
<dbReference type="STRING" id="4558.A0A1Z5RJJ9"/>
<dbReference type="GO" id="GO:0006355">
    <property type="term" value="P:regulation of DNA-templated transcription"/>
    <property type="evidence" value="ECO:0000318"/>
    <property type="project" value="GO_Central"/>
</dbReference>
<accession>A0A1Z5RJJ9</accession>
<gene>
    <name evidence="3" type="ORF">SORBI_3005G198400</name>
</gene>
<dbReference type="SUPFAM" id="SSF49879">
    <property type="entry name" value="SMAD/FHA domain"/>
    <property type="match status" value="1"/>
</dbReference>
<sequence length="352" mass="39074">MEFSSESMSLPASGSPQMAAPNSVATSIGQGQKVPGFAKLQGENFVYFIQTYSVILGRNTESYSVDFDLSKYECRSQRVSRCHACIFYDFKLRHFVIEVIGRKGCTIRGVSYLPGSVPIKLNSQDLLEIAGIKFYFLLPSRSIFDTIASRDTTSLPPQSSSLLHPADYHGHPSANDCSHSNGENGVKITNDRKGNLEKQNWSFSGELDISNCNGISNADLVGTLDGVSKLDIQSAEKDIDDQQLLLEEEEVATCLAALISDLSGPRKWVPMEKLHSELFERFGQNWPHDRVSKYLSQKGMSGSSIGDGRPWCSLWTLFKKYPEHFVMSTVTRGQAVSEYVGLYHLVSLENES</sequence>
<dbReference type="InterPro" id="IPR045178">
    <property type="entry name" value="Fhl1/FHA1"/>
</dbReference>
<evidence type="ECO:0000259" key="2">
    <source>
        <dbReference type="PROSITE" id="PS50006"/>
    </source>
</evidence>
<dbReference type="GO" id="GO:0043565">
    <property type="term" value="F:sequence-specific DNA binding"/>
    <property type="evidence" value="ECO:0000318"/>
    <property type="project" value="GO_Central"/>
</dbReference>
<dbReference type="Gramene" id="OQU83914">
    <property type="protein sequence ID" value="OQU83914"/>
    <property type="gene ID" value="SORBI_3005G198400"/>
</dbReference>
<feature type="domain" description="FHA" evidence="2">
    <location>
        <begin position="54"/>
        <end position="112"/>
    </location>
</feature>
<organism evidence="3 4">
    <name type="scientific">Sorghum bicolor</name>
    <name type="common">Sorghum</name>
    <name type="synonym">Sorghum vulgare</name>
    <dbReference type="NCBI Taxonomy" id="4558"/>
    <lineage>
        <taxon>Eukaryota</taxon>
        <taxon>Viridiplantae</taxon>
        <taxon>Streptophyta</taxon>
        <taxon>Embryophyta</taxon>
        <taxon>Tracheophyta</taxon>
        <taxon>Spermatophyta</taxon>
        <taxon>Magnoliopsida</taxon>
        <taxon>Liliopsida</taxon>
        <taxon>Poales</taxon>
        <taxon>Poaceae</taxon>
        <taxon>PACMAD clade</taxon>
        <taxon>Panicoideae</taxon>
        <taxon>Andropogonodae</taxon>
        <taxon>Andropogoneae</taxon>
        <taxon>Sorghinae</taxon>
        <taxon>Sorghum</taxon>
    </lineage>
</organism>
<dbReference type="PROSITE" id="PS50006">
    <property type="entry name" value="FHA_DOMAIN"/>
    <property type="match status" value="1"/>
</dbReference>
<dbReference type="InterPro" id="IPR000253">
    <property type="entry name" value="FHA_dom"/>
</dbReference>
<dbReference type="eggNOG" id="KOG2294">
    <property type="taxonomic scope" value="Eukaryota"/>
</dbReference>
<dbReference type="GO" id="GO:0005634">
    <property type="term" value="C:nucleus"/>
    <property type="evidence" value="ECO:0000318"/>
    <property type="project" value="GO_Central"/>
</dbReference>
<evidence type="ECO:0000313" key="3">
    <source>
        <dbReference type="EMBL" id="OQU83914.1"/>
    </source>
</evidence>